<evidence type="ECO:0000313" key="2">
    <source>
        <dbReference type="Proteomes" id="UP000004995"/>
    </source>
</evidence>
<dbReference type="InParanoid" id="K3Z2N5"/>
<dbReference type="AlphaFoldDB" id="K3Z2N5"/>
<accession>K3Z2N5</accession>
<proteinExistence type="predicted"/>
<keyword evidence="2" id="KW-1185">Reference proteome</keyword>
<dbReference type="Gramene" id="KQK85807">
    <property type="protein sequence ID" value="KQK85807"/>
    <property type="gene ID" value="SETIT_020803mg"/>
</dbReference>
<dbReference type="HOGENOM" id="CLU_3400140_0_0_1"/>
<organism evidence="1 2">
    <name type="scientific">Setaria italica</name>
    <name type="common">Foxtail millet</name>
    <name type="synonym">Panicum italicum</name>
    <dbReference type="NCBI Taxonomy" id="4555"/>
    <lineage>
        <taxon>Eukaryota</taxon>
        <taxon>Viridiplantae</taxon>
        <taxon>Streptophyta</taxon>
        <taxon>Embryophyta</taxon>
        <taxon>Tracheophyta</taxon>
        <taxon>Spermatophyta</taxon>
        <taxon>Magnoliopsida</taxon>
        <taxon>Liliopsida</taxon>
        <taxon>Poales</taxon>
        <taxon>Poaceae</taxon>
        <taxon>PACMAD clade</taxon>
        <taxon>Panicoideae</taxon>
        <taxon>Panicodae</taxon>
        <taxon>Paniceae</taxon>
        <taxon>Cenchrinae</taxon>
        <taxon>Setaria</taxon>
    </lineage>
</organism>
<name>K3Z2N5_SETIT</name>
<dbReference type="EnsemblPlants" id="KQK85807">
    <property type="protein sequence ID" value="KQK85807"/>
    <property type="gene ID" value="SETIT_020803mg"/>
</dbReference>
<dbReference type="Proteomes" id="UP000004995">
    <property type="component" value="Unassembled WGS sequence"/>
</dbReference>
<evidence type="ECO:0000313" key="1">
    <source>
        <dbReference type="EnsemblPlants" id="KQK85807"/>
    </source>
</evidence>
<reference evidence="1" key="2">
    <citation type="submission" date="2018-08" db="UniProtKB">
        <authorList>
            <consortium name="EnsemblPlants"/>
        </authorList>
    </citation>
    <scope>IDENTIFICATION</scope>
    <source>
        <strain evidence="1">Yugu1</strain>
    </source>
</reference>
<sequence length="31" mass="3695">MNIVDRVMEEVRSHIASWSLSFQSETIFLLR</sequence>
<protein>
    <submittedName>
        <fullName evidence="1">Uncharacterized protein</fullName>
    </submittedName>
</protein>
<reference evidence="2" key="1">
    <citation type="journal article" date="2012" name="Nat. Biotechnol.">
        <title>Reference genome sequence of the model plant Setaria.</title>
        <authorList>
            <person name="Bennetzen J.L."/>
            <person name="Schmutz J."/>
            <person name="Wang H."/>
            <person name="Percifield R."/>
            <person name="Hawkins J."/>
            <person name="Pontaroli A.C."/>
            <person name="Estep M."/>
            <person name="Feng L."/>
            <person name="Vaughn J.N."/>
            <person name="Grimwood J."/>
            <person name="Jenkins J."/>
            <person name="Barry K."/>
            <person name="Lindquist E."/>
            <person name="Hellsten U."/>
            <person name="Deshpande S."/>
            <person name="Wang X."/>
            <person name="Wu X."/>
            <person name="Mitros T."/>
            <person name="Triplett J."/>
            <person name="Yang X."/>
            <person name="Ye C.Y."/>
            <person name="Mauro-Herrera M."/>
            <person name="Wang L."/>
            <person name="Li P."/>
            <person name="Sharma M."/>
            <person name="Sharma R."/>
            <person name="Ronald P.C."/>
            <person name="Panaud O."/>
            <person name="Kellogg E.A."/>
            <person name="Brutnell T.P."/>
            <person name="Doust A.N."/>
            <person name="Tuskan G.A."/>
            <person name="Rokhsar D."/>
            <person name="Devos K.M."/>
        </authorList>
    </citation>
    <scope>NUCLEOTIDE SEQUENCE [LARGE SCALE GENOMIC DNA]</scope>
    <source>
        <strain evidence="2">cv. Yugu1</strain>
    </source>
</reference>